<dbReference type="Proteomes" id="UP000606600">
    <property type="component" value="Unassembled WGS sequence"/>
</dbReference>
<feature type="signal peptide" evidence="1">
    <location>
        <begin position="1"/>
        <end position="22"/>
    </location>
</feature>
<name>A0ABR7WK90_9SPHI</name>
<feature type="chain" id="PRO_5046742664" evidence="1">
    <location>
        <begin position="23"/>
        <end position="74"/>
    </location>
</feature>
<protein>
    <submittedName>
        <fullName evidence="2">Uncharacterized protein</fullName>
    </submittedName>
</protein>
<gene>
    <name evidence="2" type="ORF">IDJ77_02885</name>
</gene>
<dbReference type="RefSeq" id="WP_191187407.1">
    <property type="nucleotide sequence ID" value="NZ_JACWMY010000001.1"/>
</dbReference>
<organism evidence="2 3">
    <name type="scientific">Mucilaginibacter pankratovii</name>
    <dbReference type="NCBI Taxonomy" id="2772110"/>
    <lineage>
        <taxon>Bacteria</taxon>
        <taxon>Pseudomonadati</taxon>
        <taxon>Bacteroidota</taxon>
        <taxon>Sphingobacteriia</taxon>
        <taxon>Sphingobacteriales</taxon>
        <taxon>Sphingobacteriaceae</taxon>
        <taxon>Mucilaginibacter</taxon>
    </lineage>
</organism>
<evidence type="ECO:0000313" key="2">
    <source>
        <dbReference type="EMBL" id="MBD1362745.1"/>
    </source>
</evidence>
<dbReference type="EMBL" id="JACWMY010000001">
    <property type="protein sequence ID" value="MBD1362745.1"/>
    <property type="molecule type" value="Genomic_DNA"/>
</dbReference>
<keyword evidence="3" id="KW-1185">Reference proteome</keyword>
<accession>A0ABR7WK90</accession>
<reference evidence="2 3" key="1">
    <citation type="submission" date="2020-09" db="EMBL/GenBank/DDBJ databases">
        <title>Novel species of Mucilaginibacter isolated from a glacier on the Tibetan Plateau.</title>
        <authorList>
            <person name="Liu Q."/>
            <person name="Xin Y.-H."/>
        </authorList>
    </citation>
    <scope>NUCLEOTIDE SEQUENCE [LARGE SCALE GENOMIC DNA]</scope>
    <source>
        <strain evidence="2 3">ZT4R22</strain>
    </source>
</reference>
<evidence type="ECO:0000256" key="1">
    <source>
        <dbReference type="SAM" id="SignalP"/>
    </source>
</evidence>
<keyword evidence="1" id="KW-0732">Signal</keyword>
<proteinExistence type="predicted"/>
<comment type="caution">
    <text evidence="2">The sequence shown here is derived from an EMBL/GenBank/DDBJ whole genome shotgun (WGS) entry which is preliminary data.</text>
</comment>
<sequence length="74" mass="8321">MKRKLAVIVLFVYSVVTCKAMAQTVALDYYFNHEVHNTKVGKAERFHINGRLPVGLIMIKPRSILPSTSCLSSK</sequence>
<evidence type="ECO:0000313" key="3">
    <source>
        <dbReference type="Proteomes" id="UP000606600"/>
    </source>
</evidence>